<keyword evidence="4" id="KW-1185">Reference proteome</keyword>
<reference evidence="4" key="1">
    <citation type="submission" date="2017-06" db="EMBL/GenBank/DDBJ databases">
        <authorList>
            <person name="Varghese N."/>
            <person name="Submissions S."/>
        </authorList>
    </citation>
    <scope>NUCLEOTIDE SEQUENCE [LARGE SCALE GENOMIC DNA]</scope>
    <source>
        <strain evidence="4">DSM 137</strain>
    </source>
</reference>
<dbReference type="OrthoDB" id="9928382at2"/>
<evidence type="ECO:0000256" key="1">
    <source>
        <dbReference type="SAM" id="MobiDB-lite"/>
    </source>
</evidence>
<evidence type="ECO:0000256" key="2">
    <source>
        <dbReference type="SAM" id="SignalP"/>
    </source>
</evidence>
<name>A0A212QXD1_RHOAC</name>
<proteinExistence type="predicted"/>
<gene>
    <name evidence="3" type="ORF">SAMN06265338_10234</name>
</gene>
<feature type="compositionally biased region" description="Low complexity" evidence="1">
    <location>
        <begin position="30"/>
        <end position="40"/>
    </location>
</feature>
<sequence length="70" mass="7095">MAGKILRALTIASLLSGALALEGCGRKGYPEAPATAETPANSPQKLPRGVHDGALKAGASKQPSPFDILL</sequence>
<dbReference type="EMBL" id="FYDG01000002">
    <property type="protein sequence ID" value="SNB64408.1"/>
    <property type="molecule type" value="Genomic_DNA"/>
</dbReference>
<dbReference type="Proteomes" id="UP000198418">
    <property type="component" value="Unassembled WGS sequence"/>
</dbReference>
<accession>A0A212QXD1</accession>
<protein>
    <recommendedName>
        <fullName evidence="5">Lipoprotein-attachment site-containing protein</fullName>
    </recommendedName>
</protein>
<organism evidence="3 4">
    <name type="scientific">Rhodoblastus acidophilus</name>
    <name type="common">Rhodopseudomonas acidophila</name>
    <dbReference type="NCBI Taxonomy" id="1074"/>
    <lineage>
        <taxon>Bacteria</taxon>
        <taxon>Pseudomonadati</taxon>
        <taxon>Pseudomonadota</taxon>
        <taxon>Alphaproteobacteria</taxon>
        <taxon>Hyphomicrobiales</taxon>
        <taxon>Rhodoblastaceae</taxon>
        <taxon>Rhodoblastus</taxon>
    </lineage>
</organism>
<evidence type="ECO:0008006" key="5">
    <source>
        <dbReference type="Google" id="ProtNLM"/>
    </source>
</evidence>
<feature type="chain" id="PRO_5012081068" description="Lipoprotein-attachment site-containing protein" evidence="2">
    <location>
        <begin position="21"/>
        <end position="70"/>
    </location>
</feature>
<evidence type="ECO:0000313" key="4">
    <source>
        <dbReference type="Proteomes" id="UP000198418"/>
    </source>
</evidence>
<feature type="region of interest" description="Disordered" evidence="1">
    <location>
        <begin position="28"/>
        <end position="70"/>
    </location>
</feature>
<dbReference type="AlphaFoldDB" id="A0A212QXD1"/>
<dbReference type="RefSeq" id="WP_088519582.1">
    <property type="nucleotide sequence ID" value="NZ_FYDG01000002.1"/>
</dbReference>
<feature type="signal peptide" evidence="2">
    <location>
        <begin position="1"/>
        <end position="20"/>
    </location>
</feature>
<evidence type="ECO:0000313" key="3">
    <source>
        <dbReference type="EMBL" id="SNB64408.1"/>
    </source>
</evidence>
<keyword evidence="2" id="KW-0732">Signal</keyword>